<evidence type="ECO:0000256" key="5">
    <source>
        <dbReference type="ARBA" id="ARBA00022501"/>
    </source>
</evidence>
<evidence type="ECO:0000256" key="7">
    <source>
        <dbReference type="ARBA" id="ARBA00022585"/>
    </source>
</evidence>
<accession>A0A1G4ID28</accession>
<dbReference type="PANTHER" id="PTHR43827">
    <property type="entry name" value="2,5-DIKETO-D-GLUCONIC ACID REDUCTASE"/>
    <property type="match status" value="1"/>
</dbReference>
<evidence type="ECO:0000256" key="8">
    <source>
        <dbReference type="ARBA" id="ARBA00022832"/>
    </source>
</evidence>
<evidence type="ECO:0000256" key="19">
    <source>
        <dbReference type="PIRSR" id="PIRSR000097-3"/>
    </source>
</evidence>
<comment type="caution">
    <text evidence="21">The sequence shown here is derived from an EMBL/GenBank/DDBJ whole genome shotgun (WGS) entry which is preliminary data.</text>
</comment>
<dbReference type="FunFam" id="3.20.20.100:FF:000015">
    <property type="entry name" value="Oxidoreductase, aldo/keto reductase family"/>
    <property type="match status" value="1"/>
</dbReference>
<keyword evidence="9" id="KW-0521">NADP</keyword>
<dbReference type="PRINTS" id="PR00069">
    <property type="entry name" value="ALDKETRDTASE"/>
</dbReference>
<evidence type="ECO:0000256" key="11">
    <source>
        <dbReference type="ARBA" id="ARBA00023098"/>
    </source>
</evidence>
<keyword evidence="10 21" id="KW-0560">Oxidoreductase</keyword>
<dbReference type="InterPro" id="IPR018170">
    <property type="entry name" value="Aldo/ket_reductase_CS"/>
</dbReference>
<keyword evidence="5" id="KW-0644">Prostaglandin metabolism</keyword>
<evidence type="ECO:0000313" key="22">
    <source>
        <dbReference type="Proteomes" id="UP000195570"/>
    </source>
</evidence>
<dbReference type="PANTHER" id="PTHR43827:SF3">
    <property type="entry name" value="NADP-DEPENDENT OXIDOREDUCTASE DOMAIN-CONTAINING PROTEIN"/>
    <property type="match status" value="1"/>
</dbReference>
<dbReference type="PIRSF" id="PIRSF000097">
    <property type="entry name" value="AKR"/>
    <property type="match status" value="1"/>
</dbReference>
<keyword evidence="11" id="KW-0443">Lipid metabolism</keyword>
<keyword evidence="6" id="KW-0444">Lipid biosynthesis</keyword>
<keyword evidence="8" id="KW-0276">Fatty acid metabolism</keyword>
<dbReference type="PROSITE" id="PS00798">
    <property type="entry name" value="ALDOKETO_REDUCTASE_1"/>
    <property type="match status" value="1"/>
</dbReference>
<keyword evidence="7" id="KW-0643">Prostaglandin biosynthesis</keyword>
<feature type="domain" description="NADP-dependent oxidoreductase" evidence="20">
    <location>
        <begin position="18"/>
        <end position="260"/>
    </location>
</feature>
<evidence type="ECO:0000256" key="9">
    <source>
        <dbReference type="ARBA" id="ARBA00022857"/>
    </source>
</evidence>
<dbReference type="SMR" id="A0A1G4ID28"/>
<evidence type="ECO:0000256" key="16">
    <source>
        <dbReference type="ARBA" id="ARBA00079905"/>
    </source>
</evidence>
<reference evidence="21" key="1">
    <citation type="submission" date="2016-09" db="EMBL/GenBank/DDBJ databases">
        <authorList>
            <person name="Hebert L."/>
            <person name="Moumen B."/>
        </authorList>
    </citation>
    <scope>NUCLEOTIDE SEQUENCE [LARGE SCALE GENOMIC DNA]</scope>
    <source>
        <strain evidence="21">OVI</strain>
    </source>
</reference>
<dbReference type="InterPro" id="IPR020471">
    <property type="entry name" value="AKR"/>
</dbReference>
<evidence type="ECO:0000256" key="6">
    <source>
        <dbReference type="ARBA" id="ARBA00022516"/>
    </source>
</evidence>
<evidence type="ECO:0000313" key="21">
    <source>
        <dbReference type="EMBL" id="SCU70042.1"/>
    </source>
</evidence>
<organism evidence="21 22">
    <name type="scientific">Trypanosoma equiperdum</name>
    <dbReference type="NCBI Taxonomy" id="5694"/>
    <lineage>
        <taxon>Eukaryota</taxon>
        <taxon>Discoba</taxon>
        <taxon>Euglenozoa</taxon>
        <taxon>Kinetoplastea</taxon>
        <taxon>Metakinetoplastina</taxon>
        <taxon>Trypanosomatida</taxon>
        <taxon>Trypanosomatidae</taxon>
        <taxon>Trypanosoma</taxon>
    </lineage>
</organism>
<name>A0A1G4ID28_TRYEQ</name>
<evidence type="ECO:0000256" key="14">
    <source>
        <dbReference type="ARBA" id="ARBA00056155"/>
    </source>
</evidence>
<dbReference type="GO" id="GO:0006633">
    <property type="term" value="P:fatty acid biosynthetic process"/>
    <property type="evidence" value="ECO:0007669"/>
    <property type="project" value="UniProtKB-KW"/>
</dbReference>
<protein>
    <recommendedName>
        <fullName evidence="15">9,11-endoperoxide prostaglandin H2 reductase</fullName>
    </recommendedName>
    <alternativeName>
        <fullName evidence="16">Prostaglandin F2-alpha synthase</fullName>
    </alternativeName>
</protein>
<evidence type="ECO:0000256" key="1">
    <source>
        <dbReference type="ARBA" id="ARBA00004496"/>
    </source>
</evidence>
<evidence type="ECO:0000259" key="20">
    <source>
        <dbReference type="Pfam" id="PF00248"/>
    </source>
</evidence>
<dbReference type="PROSITE" id="PS00062">
    <property type="entry name" value="ALDOKETO_REDUCTASE_2"/>
    <property type="match status" value="1"/>
</dbReference>
<feature type="site" description="Lowers pKa of active site Tyr" evidence="19">
    <location>
        <position position="77"/>
    </location>
</feature>
<dbReference type="GO" id="GO:0016616">
    <property type="term" value="F:oxidoreductase activity, acting on the CH-OH group of donors, NAD or NADP as acceptor"/>
    <property type="evidence" value="ECO:0007669"/>
    <property type="project" value="UniProtKB-ARBA"/>
</dbReference>
<dbReference type="InterPro" id="IPR036812">
    <property type="entry name" value="NAD(P)_OxRdtase_dom_sf"/>
</dbReference>
<comment type="catalytic activity">
    <reaction evidence="13">
        <text>prostaglandin F2alpha + NADP(+) = prostaglandin H2 + NADPH + H(+)</text>
        <dbReference type="Rhea" id="RHEA:45312"/>
        <dbReference type="ChEBI" id="CHEBI:15378"/>
        <dbReference type="ChEBI" id="CHEBI:57404"/>
        <dbReference type="ChEBI" id="CHEBI:57405"/>
        <dbReference type="ChEBI" id="CHEBI:57783"/>
        <dbReference type="ChEBI" id="CHEBI:58349"/>
    </reaction>
</comment>
<dbReference type="Pfam" id="PF00248">
    <property type="entry name" value="Aldo_ket_red"/>
    <property type="match status" value="1"/>
</dbReference>
<comment type="function">
    <text evidence="14">Catalyzes the NADP-dependent formation of prostaglandin F2-alpha from prostaglandin H2. Also has aldo/ketoreductase activity towards the synthetic substrates 9,10-phenanthrenequinone and p-nitrobenzaldehyde.</text>
</comment>
<evidence type="ECO:0000256" key="17">
    <source>
        <dbReference type="PIRSR" id="PIRSR000097-1"/>
    </source>
</evidence>
<feature type="binding site" evidence="18">
    <location>
        <position position="110"/>
    </location>
    <ligand>
        <name>substrate</name>
    </ligand>
</feature>
<comment type="similarity">
    <text evidence="3">Belongs to the aldo/keto reductase family.</text>
</comment>
<feature type="active site" description="Proton donor" evidence="17">
    <location>
        <position position="52"/>
    </location>
</feature>
<comment type="subunit">
    <text evidence="4">Monomer.</text>
</comment>
<dbReference type="SUPFAM" id="SSF51430">
    <property type="entry name" value="NAD(P)-linked oxidoreductase"/>
    <property type="match status" value="1"/>
</dbReference>
<evidence type="ECO:0000256" key="2">
    <source>
        <dbReference type="ARBA" id="ARBA00004702"/>
    </source>
</evidence>
<dbReference type="GeneID" id="92375551"/>
<evidence type="ECO:0000256" key="13">
    <source>
        <dbReference type="ARBA" id="ARBA00050342"/>
    </source>
</evidence>
<sequence>MALTQSLKLSNGVMMPVLGFGMWKLQDGNEAETATMWAIKSGYRHIDTAAIYKNEESAGRAIASCGVPREELFVTTKLWNSDQGYESTLSAFEKSIKKLGLEYVDLYLIHWPGKDKFIDTWKAFEKLYADKKVRAIGVSNFHEHHIEELLKHCKVAPMVNQIELHPLLNQKALCEYCKSKNIAVTAWSPLGQGHLVEDARLKAIGGKYGKTAAQVMLRWEIQAGVITIPKSGNEARIKENGNIFDFELTAEDIQVIDGMNAGHRYGPDPEVFMNDF</sequence>
<gene>
    <name evidence="21" type="ORF">TEOVI_000161100</name>
</gene>
<dbReference type="InterPro" id="IPR044499">
    <property type="entry name" value="AKR5A"/>
</dbReference>
<evidence type="ECO:0000256" key="4">
    <source>
        <dbReference type="ARBA" id="ARBA00011245"/>
    </source>
</evidence>
<dbReference type="CDD" id="cd19156">
    <property type="entry name" value="AKR_AKR5A1_2"/>
    <property type="match status" value="1"/>
</dbReference>
<dbReference type="InterPro" id="IPR023210">
    <property type="entry name" value="NADP_OxRdtase_dom"/>
</dbReference>
<evidence type="ECO:0000256" key="3">
    <source>
        <dbReference type="ARBA" id="ARBA00007905"/>
    </source>
</evidence>
<comment type="subcellular location">
    <subcellularLocation>
        <location evidence="1">Cytoplasm</location>
    </subcellularLocation>
</comment>
<dbReference type="VEuPathDB" id="TriTrypDB:TEOVI_000161100"/>
<evidence type="ECO:0000256" key="10">
    <source>
        <dbReference type="ARBA" id="ARBA00023002"/>
    </source>
</evidence>
<dbReference type="EMBL" id="CZPT02001346">
    <property type="protein sequence ID" value="SCU70042.1"/>
    <property type="molecule type" value="Genomic_DNA"/>
</dbReference>
<comment type="pathway">
    <text evidence="2">Lipid metabolism; prostaglandin biosynthesis.</text>
</comment>
<evidence type="ECO:0000256" key="18">
    <source>
        <dbReference type="PIRSR" id="PIRSR000097-2"/>
    </source>
</evidence>
<proteinExistence type="inferred from homology"/>
<dbReference type="Proteomes" id="UP000195570">
    <property type="component" value="Unassembled WGS sequence"/>
</dbReference>
<keyword evidence="12" id="KW-0275">Fatty acid biosynthesis</keyword>
<keyword evidence="22" id="KW-1185">Reference proteome</keyword>
<evidence type="ECO:0000256" key="12">
    <source>
        <dbReference type="ARBA" id="ARBA00023160"/>
    </source>
</evidence>
<dbReference type="Gene3D" id="3.20.20.100">
    <property type="entry name" value="NADP-dependent oxidoreductase domain"/>
    <property type="match status" value="1"/>
</dbReference>
<dbReference type="GO" id="GO:0005737">
    <property type="term" value="C:cytoplasm"/>
    <property type="evidence" value="ECO:0007669"/>
    <property type="project" value="UniProtKB-SubCell"/>
</dbReference>
<evidence type="ECO:0000256" key="15">
    <source>
        <dbReference type="ARBA" id="ARBA00067802"/>
    </source>
</evidence>
<dbReference type="AlphaFoldDB" id="A0A1G4ID28"/>
<dbReference type="RefSeq" id="XP_067080919.1">
    <property type="nucleotide sequence ID" value="XM_067224818.1"/>
</dbReference>